<dbReference type="AlphaFoldDB" id="A0A4R0YS01"/>
<evidence type="ECO:0000313" key="4">
    <source>
        <dbReference type="Proteomes" id="UP000291822"/>
    </source>
</evidence>
<feature type="region of interest" description="Disordered" evidence="1">
    <location>
        <begin position="616"/>
        <end position="657"/>
    </location>
</feature>
<organism evidence="3 4">
    <name type="scientific">Dyella soli</name>
    <dbReference type="NCBI Taxonomy" id="522319"/>
    <lineage>
        <taxon>Bacteria</taxon>
        <taxon>Pseudomonadati</taxon>
        <taxon>Pseudomonadota</taxon>
        <taxon>Gammaproteobacteria</taxon>
        <taxon>Lysobacterales</taxon>
        <taxon>Rhodanobacteraceae</taxon>
        <taxon>Dyella</taxon>
    </lineage>
</organism>
<accession>A0A4R0YS01</accession>
<feature type="compositionally biased region" description="Gly residues" evidence="1">
    <location>
        <begin position="457"/>
        <end position="479"/>
    </location>
</feature>
<keyword evidence="2" id="KW-1133">Transmembrane helix</keyword>
<feature type="region of interest" description="Disordered" evidence="1">
    <location>
        <begin position="330"/>
        <end position="479"/>
    </location>
</feature>
<comment type="caution">
    <text evidence="3">The sequence shown here is derived from an EMBL/GenBank/DDBJ whole genome shotgun (WGS) entry which is preliminary data.</text>
</comment>
<feature type="compositionally biased region" description="Low complexity" evidence="1">
    <location>
        <begin position="444"/>
        <end position="456"/>
    </location>
</feature>
<evidence type="ECO:0000256" key="1">
    <source>
        <dbReference type="SAM" id="MobiDB-lite"/>
    </source>
</evidence>
<proteinExistence type="predicted"/>
<feature type="region of interest" description="Disordered" evidence="1">
    <location>
        <begin position="91"/>
        <end position="136"/>
    </location>
</feature>
<keyword evidence="4" id="KW-1185">Reference proteome</keyword>
<evidence type="ECO:0000313" key="3">
    <source>
        <dbReference type="EMBL" id="TCI07817.1"/>
    </source>
</evidence>
<keyword evidence="2" id="KW-0812">Transmembrane</keyword>
<evidence type="ECO:0000256" key="2">
    <source>
        <dbReference type="SAM" id="Phobius"/>
    </source>
</evidence>
<feature type="region of interest" description="Disordered" evidence="1">
    <location>
        <begin position="167"/>
        <end position="244"/>
    </location>
</feature>
<sequence length="657" mass="68053">MPQPPTEPTRTPRTTVWLPSPREAAQLATIYRRQRGRDTKRERWLRILGLVGTFFIHLIFLIGVILGPAYELDEHEEENVPPMVVRLIEKKPEEPPPQPPVRGTPPKEVGPVHRGSSNPTARRVTRTNAASARTDADLAPVPVPALETPVIVVKAKPAAEKPQIAAAPKPTVTVPKPAPAPEMAPVPTSVEPPQVSLPTPPVPQPVPPKFQPEPIRKPQLEGTAPVTPPASLAMPEVPPQSAPTVEAPTMAMEKAVPKPTVASLPQITRADVVSAPPEPELAAVPLPADAAPAVNVQAPTSTTTAIVPREKQTVQAPSITVAEAELEAVPLPEQVQPSMEKPQAPKLETAAPKSIALDQKPTLERPQITPEPASANAEPSKSQASAPSEASSQASASSANATANAAEASKQPGEGKSSAPNATPQGSETGTPGQPNGSERSTANNGKPGGLNLSLPPGGGKGANPGAGAGAGAGSENGGVNGTYVQLVPRGNTEVMSHGTPNIGYKATRFEKDWTPEGESSIDTALRRAVEKTTVRHTFHLPRGVRVECVIMPLLPVALFGCGDGNPPPKPVDEKVYERMTMAPSNPLVPPAPGSSTAAASPVKLDNAAACATARVSGGPLPPGCINDTLPAGRPSPAAPAKSSTVPTSWVPASDKF</sequence>
<reference evidence="3 4" key="1">
    <citation type="submission" date="2019-02" db="EMBL/GenBank/DDBJ databases">
        <title>Dyella amyloliquefaciens sp. nov., isolated from forest soil.</title>
        <authorList>
            <person name="Gao Z.-H."/>
            <person name="Qiu L.-H."/>
        </authorList>
    </citation>
    <scope>NUCLEOTIDE SEQUENCE [LARGE SCALE GENOMIC DNA]</scope>
    <source>
        <strain evidence="3 4">KACC 12747</strain>
    </source>
</reference>
<feature type="compositionally biased region" description="Low complexity" evidence="1">
    <location>
        <begin position="377"/>
        <end position="410"/>
    </location>
</feature>
<dbReference type="Proteomes" id="UP000291822">
    <property type="component" value="Unassembled WGS sequence"/>
</dbReference>
<feature type="compositionally biased region" description="Polar residues" evidence="1">
    <location>
        <begin position="418"/>
        <end position="443"/>
    </location>
</feature>
<feature type="compositionally biased region" description="Pro residues" evidence="1">
    <location>
        <begin position="198"/>
        <end position="211"/>
    </location>
</feature>
<dbReference type="EMBL" id="SJTG01000004">
    <property type="protein sequence ID" value="TCI07817.1"/>
    <property type="molecule type" value="Genomic_DNA"/>
</dbReference>
<keyword evidence="2" id="KW-0472">Membrane</keyword>
<name>A0A4R0YS01_9GAMM</name>
<gene>
    <name evidence="3" type="ORF">EZM97_24370</name>
</gene>
<feature type="compositionally biased region" description="Polar residues" evidence="1">
    <location>
        <begin position="115"/>
        <end position="131"/>
    </location>
</feature>
<protein>
    <submittedName>
        <fullName evidence="3">Uncharacterized protein</fullName>
    </submittedName>
</protein>
<feature type="transmembrane region" description="Helical" evidence="2">
    <location>
        <begin position="44"/>
        <end position="70"/>
    </location>
</feature>